<dbReference type="Gene3D" id="1.10.3720.10">
    <property type="entry name" value="MetI-like"/>
    <property type="match status" value="1"/>
</dbReference>
<sequence length="293" mass="31685">MSVLTSERPSGERHGEPGKRGRRGAPALALAILTGAAARLWLIVLLTAGWEVGTRIAKDPFFPPPSTILRVMHEIWFSGPVSQLLLTDKAIDDFRPSFINLFGGWSLAAAGGVLLGIVIGRSRAVGEILDPLLQFGRSIPPPTLIPFFIVILDLGTPMQVTTIAFGVVWPVLLNTIDGVRTVDSLQLQTARVFDITGAQRLRRIILPAAAPKIFAGLRVSLGFALILMVISELIGSTTGIGAHLINSQQSLELPEMWAGIVLLGLLGCLFNAIFVLVERRLLSWHRGARRLDS</sequence>
<feature type="transmembrane region" description="Helical" evidence="7">
    <location>
        <begin position="27"/>
        <end position="48"/>
    </location>
</feature>
<dbReference type="Pfam" id="PF00528">
    <property type="entry name" value="BPD_transp_1"/>
    <property type="match status" value="1"/>
</dbReference>
<feature type="transmembrane region" description="Helical" evidence="7">
    <location>
        <begin position="221"/>
        <end position="245"/>
    </location>
</feature>
<keyword evidence="11" id="KW-1185">Reference proteome</keyword>
<protein>
    <submittedName>
        <fullName evidence="10">ABC transporter permease</fullName>
    </submittedName>
</protein>
<dbReference type="PANTHER" id="PTHR30151:SF0">
    <property type="entry name" value="ABC TRANSPORTER PERMEASE PROTEIN MJ0413-RELATED"/>
    <property type="match status" value="1"/>
</dbReference>
<feature type="transmembrane region" description="Helical" evidence="7">
    <location>
        <begin position="98"/>
        <end position="124"/>
    </location>
</feature>
<reference evidence="10 11" key="1">
    <citation type="submission" date="2020-06" db="EMBL/GenBank/DDBJ databases">
        <title>Actinomadura xiongansis sp. nov., isolated from soil of Baiyangdian.</title>
        <authorList>
            <person name="Zhang X."/>
        </authorList>
    </citation>
    <scope>NUCLEOTIDE SEQUENCE [LARGE SCALE GENOMIC DNA]</scope>
    <source>
        <strain evidence="10 11">HBUM206468</strain>
    </source>
</reference>
<dbReference type="EMBL" id="JABVEC010000039">
    <property type="protein sequence ID" value="MBC6470312.1"/>
    <property type="molecule type" value="Genomic_DNA"/>
</dbReference>
<dbReference type="PROSITE" id="PS50928">
    <property type="entry name" value="ABC_TM1"/>
    <property type="match status" value="1"/>
</dbReference>
<comment type="caution">
    <text evidence="10">The sequence shown here is derived from an EMBL/GenBank/DDBJ whole genome shotgun (WGS) entry which is preliminary data.</text>
</comment>
<dbReference type="InterPro" id="IPR000515">
    <property type="entry name" value="MetI-like"/>
</dbReference>
<evidence type="ECO:0000256" key="5">
    <source>
        <dbReference type="ARBA" id="ARBA00022989"/>
    </source>
</evidence>
<dbReference type="PANTHER" id="PTHR30151">
    <property type="entry name" value="ALKANE SULFONATE ABC TRANSPORTER-RELATED, MEMBRANE SUBUNIT"/>
    <property type="match status" value="1"/>
</dbReference>
<keyword evidence="3" id="KW-1003">Cell membrane</keyword>
<evidence type="ECO:0000313" key="11">
    <source>
        <dbReference type="Proteomes" id="UP000805614"/>
    </source>
</evidence>
<keyword evidence="2 7" id="KW-0813">Transport</keyword>
<accession>A0ABR7LZM3</accession>
<evidence type="ECO:0000256" key="8">
    <source>
        <dbReference type="SAM" id="MobiDB-lite"/>
    </source>
</evidence>
<comment type="similarity">
    <text evidence="7">Belongs to the binding-protein-dependent transport system permease family.</text>
</comment>
<dbReference type="Proteomes" id="UP000805614">
    <property type="component" value="Unassembled WGS sequence"/>
</dbReference>
<evidence type="ECO:0000256" key="3">
    <source>
        <dbReference type="ARBA" id="ARBA00022475"/>
    </source>
</evidence>
<evidence type="ECO:0000256" key="7">
    <source>
        <dbReference type="RuleBase" id="RU363032"/>
    </source>
</evidence>
<feature type="region of interest" description="Disordered" evidence="8">
    <location>
        <begin position="1"/>
        <end position="22"/>
    </location>
</feature>
<feature type="transmembrane region" description="Helical" evidence="7">
    <location>
        <begin position="257"/>
        <end position="277"/>
    </location>
</feature>
<name>A0ABR7LZM3_9ACTN</name>
<dbReference type="InterPro" id="IPR035906">
    <property type="entry name" value="MetI-like_sf"/>
</dbReference>
<evidence type="ECO:0000256" key="2">
    <source>
        <dbReference type="ARBA" id="ARBA00022448"/>
    </source>
</evidence>
<evidence type="ECO:0000256" key="4">
    <source>
        <dbReference type="ARBA" id="ARBA00022692"/>
    </source>
</evidence>
<evidence type="ECO:0000256" key="1">
    <source>
        <dbReference type="ARBA" id="ARBA00004651"/>
    </source>
</evidence>
<keyword evidence="6 7" id="KW-0472">Membrane</keyword>
<evidence type="ECO:0000313" key="10">
    <source>
        <dbReference type="EMBL" id="MBC6470312.1"/>
    </source>
</evidence>
<feature type="domain" description="ABC transmembrane type-1" evidence="9">
    <location>
        <begin position="94"/>
        <end position="278"/>
    </location>
</feature>
<dbReference type="RefSeq" id="WP_187247354.1">
    <property type="nucleotide sequence ID" value="NZ_BAAAOK010000017.1"/>
</dbReference>
<gene>
    <name evidence="10" type="ORF">HKK74_33195</name>
</gene>
<dbReference type="CDD" id="cd06261">
    <property type="entry name" value="TM_PBP2"/>
    <property type="match status" value="1"/>
</dbReference>
<feature type="compositionally biased region" description="Basic and acidic residues" evidence="8">
    <location>
        <begin position="9"/>
        <end position="19"/>
    </location>
</feature>
<evidence type="ECO:0000256" key="6">
    <source>
        <dbReference type="ARBA" id="ARBA00023136"/>
    </source>
</evidence>
<dbReference type="SUPFAM" id="SSF161098">
    <property type="entry name" value="MetI-like"/>
    <property type="match status" value="1"/>
</dbReference>
<organism evidence="10 11">
    <name type="scientific">Actinomadura alba</name>
    <dbReference type="NCBI Taxonomy" id="406431"/>
    <lineage>
        <taxon>Bacteria</taxon>
        <taxon>Bacillati</taxon>
        <taxon>Actinomycetota</taxon>
        <taxon>Actinomycetes</taxon>
        <taxon>Streptosporangiales</taxon>
        <taxon>Thermomonosporaceae</taxon>
        <taxon>Actinomadura</taxon>
    </lineage>
</organism>
<evidence type="ECO:0000259" key="9">
    <source>
        <dbReference type="PROSITE" id="PS50928"/>
    </source>
</evidence>
<proteinExistence type="inferred from homology"/>
<comment type="subcellular location">
    <subcellularLocation>
        <location evidence="1 7">Cell membrane</location>
        <topology evidence="1 7">Multi-pass membrane protein</topology>
    </subcellularLocation>
</comment>
<keyword evidence="5 7" id="KW-1133">Transmembrane helix</keyword>
<keyword evidence="4 7" id="KW-0812">Transmembrane</keyword>